<keyword evidence="2 5" id="KW-0812">Transmembrane</keyword>
<evidence type="ECO:0000313" key="7">
    <source>
        <dbReference type="EMBL" id="ETO35836.1"/>
    </source>
</evidence>
<dbReference type="Proteomes" id="UP000023152">
    <property type="component" value="Unassembled WGS sequence"/>
</dbReference>
<gene>
    <name evidence="7" type="ORF">RFI_01229</name>
</gene>
<evidence type="ECO:0000259" key="6">
    <source>
        <dbReference type="Pfam" id="PF11970"/>
    </source>
</evidence>
<dbReference type="GO" id="GO:0007189">
    <property type="term" value="P:adenylate cyclase-activating G protein-coupled receptor signaling pathway"/>
    <property type="evidence" value="ECO:0007669"/>
    <property type="project" value="TreeGrafter"/>
</dbReference>
<name>X6PCD7_RETFI</name>
<reference evidence="7 8" key="1">
    <citation type="journal article" date="2013" name="Curr. Biol.">
        <title>The Genome of the Foraminiferan Reticulomyxa filosa.</title>
        <authorList>
            <person name="Glockner G."/>
            <person name="Hulsmann N."/>
            <person name="Schleicher M."/>
            <person name="Noegel A.A."/>
            <person name="Eichinger L."/>
            <person name="Gallinger C."/>
            <person name="Pawlowski J."/>
            <person name="Sierra R."/>
            <person name="Euteneuer U."/>
            <person name="Pillet L."/>
            <person name="Moustafa A."/>
            <person name="Platzer M."/>
            <person name="Groth M."/>
            <person name="Szafranski K."/>
            <person name="Schliwa M."/>
        </authorList>
    </citation>
    <scope>NUCLEOTIDE SEQUENCE [LARGE SCALE GENOMIC DNA]</scope>
</reference>
<dbReference type="AlphaFoldDB" id="X6PCD7"/>
<feature type="domain" description="G protein-coupled receptor GPR1/2/3 C-terminal" evidence="6">
    <location>
        <begin position="114"/>
        <end position="177"/>
    </location>
</feature>
<proteinExistence type="predicted"/>
<comment type="subcellular location">
    <subcellularLocation>
        <location evidence="1">Membrane</location>
        <topology evidence="1">Multi-pass membrane protein</topology>
    </subcellularLocation>
</comment>
<dbReference type="Pfam" id="PF11970">
    <property type="entry name" value="GPR_Gpa2_C"/>
    <property type="match status" value="1"/>
</dbReference>
<sequence length="191" mass="21815">MIPPPQKKKKKKKGGWCFFKEKNLVLSSLSFYLWMWLALFMALIALVLSYIHIRKANDVNNDALENEDEKDSSPDDGYDAQDTKKGFKIPLINVGNYHNPNESVPSSSIALPTRDSRAKRSVKLMILYPIILLVCWTPPTIRRIWAFYYSDPSFVITFFRSLTSSIGGLCNAVAFFVVSKHFFKSTALQTH</sequence>
<evidence type="ECO:0000313" key="8">
    <source>
        <dbReference type="Proteomes" id="UP000023152"/>
    </source>
</evidence>
<keyword evidence="4 5" id="KW-0472">Membrane</keyword>
<accession>X6PCD7</accession>
<keyword evidence="3 5" id="KW-1133">Transmembrane helix</keyword>
<organism evidence="7 8">
    <name type="scientific">Reticulomyxa filosa</name>
    <dbReference type="NCBI Taxonomy" id="46433"/>
    <lineage>
        <taxon>Eukaryota</taxon>
        <taxon>Sar</taxon>
        <taxon>Rhizaria</taxon>
        <taxon>Retaria</taxon>
        <taxon>Foraminifera</taxon>
        <taxon>Monothalamids</taxon>
        <taxon>Reticulomyxidae</taxon>
        <taxon>Reticulomyxa</taxon>
    </lineage>
</organism>
<dbReference type="PANTHER" id="PTHR23112">
    <property type="entry name" value="G PROTEIN-COUPLED RECEPTOR 157-RELATED"/>
    <property type="match status" value="1"/>
</dbReference>
<evidence type="ECO:0000256" key="1">
    <source>
        <dbReference type="ARBA" id="ARBA00004141"/>
    </source>
</evidence>
<evidence type="ECO:0000256" key="5">
    <source>
        <dbReference type="SAM" id="Phobius"/>
    </source>
</evidence>
<evidence type="ECO:0000256" key="2">
    <source>
        <dbReference type="ARBA" id="ARBA00022692"/>
    </source>
</evidence>
<feature type="transmembrane region" description="Helical" evidence="5">
    <location>
        <begin position="124"/>
        <end position="141"/>
    </location>
</feature>
<dbReference type="InterPro" id="IPR022596">
    <property type="entry name" value="GPR1/2/3_C"/>
</dbReference>
<dbReference type="Gene3D" id="1.20.1070.10">
    <property type="entry name" value="Rhodopsin 7-helix transmembrane proteins"/>
    <property type="match status" value="1"/>
</dbReference>
<feature type="transmembrane region" description="Helical" evidence="5">
    <location>
        <begin position="31"/>
        <end position="51"/>
    </location>
</feature>
<dbReference type="SUPFAM" id="SSF81321">
    <property type="entry name" value="Family A G protein-coupled receptor-like"/>
    <property type="match status" value="1"/>
</dbReference>
<dbReference type="GO" id="GO:0005886">
    <property type="term" value="C:plasma membrane"/>
    <property type="evidence" value="ECO:0007669"/>
    <property type="project" value="TreeGrafter"/>
</dbReference>
<protein>
    <recommendedName>
        <fullName evidence="6">G protein-coupled receptor GPR1/2/3 C-terminal domain-containing protein</fullName>
    </recommendedName>
</protein>
<comment type="caution">
    <text evidence="7">The sequence shown here is derived from an EMBL/GenBank/DDBJ whole genome shotgun (WGS) entry which is preliminary data.</text>
</comment>
<keyword evidence="8" id="KW-1185">Reference proteome</keyword>
<dbReference type="PANTHER" id="PTHR23112:SF0">
    <property type="entry name" value="TRANSMEMBRANE PROTEIN 116"/>
    <property type="match status" value="1"/>
</dbReference>
<dbReference type="EMBL" id="ASPP01001240">
    <property type="protein sequence ID" value="ETO35836.1"/>
    <property type="molecule type" value="Genomic_DNA"/>
</dbReference>
<dbReference type="GO" id="GO:0004930">
    <property type="term" value="F:G protein-coupled receptor activity"/>
    <property type="evidence" value="ECO:0007669"/>
    <property type="project" value="TreeGrafter"/>
</dbReference>
<evidence type="ECO:0000256" key="3">
    <source>
        <dbReference type="ARBA" id="ARBA00022989"/>
    </source>
</evidence>
<feature type="transmembrane region" description="Helical" evidence="5">
    <location>
        <begin position="153"/>
        <end position="178"/>
    </location>
</feature>
<evidence type="ECO:0000256" key="4">
    <source>
        <dbReference type="ARBA" id="ARBA00023136"/>
    </source>
</evidence>